<dbReference type="SUPFAM" id="SSF52833">
    <property type="entry name" value="Thioredoxin-like"/>
    <property type="match status" value="1"/>
</dbReference>
<dbReference type="PANTHER" id="PTHR44051">
    <property type="entry name" value="GLUTATHIONE S-TRANSFERASE-RELATED"/>
    <property type="match status" value="1"/>
</dbReference>
<evidence type="ECO:0000313" key="4">
    <source>
        <dbReference type="Proteomes" id="UP000053411"/>
    </source>
</evidence>
<comment type="similarity">
    <text evidence="1">Belongs to the GST superfamily.</text>
</comment>
<dbReference type="SUPFAM" id="SSF47616">
    <property type="entry name" value="GST C-terminal domain-like"/>
    <property type="match status" value="1"/>
</dbReference>
<reference evidence="3 4" key="1">
    <citation type="submission" date="2015-01" db="EMBL/GenBank/DDBJ databases">
        <title>The Genome Sequence of Fonsecaea multimorphosa CBS 102226.</title>
        <authorList>
            <consortium name="The Broad Institute Genomics Platform"/>
            <person name="Cuomo C."/>
            <person name="de Hoog S."/>
            <person name="Gorbushina A."/>
            <person name="Stielow B."/>
            <person name="Teixiera M."/>
            <person name="Abouelleil A."/>
            <person name="Chapman S.B."/>
            <person name="Priest M."/>
            <person name="Young S.K."/>
            <person name="Wortman J."/>
            <person name="Nusbaum C."/>
            <person name="Birren B."/>
        </authorList>
    </citation>
    <scope>NUCLEOTIDE SEQUENCE [LARGE SCALE GENOMIC DNA]</scope>
    <source>
        <strain evidence="3 4">CBS 102226</strain>
    </source>
</reference>
<proteinExistence type="inferred from homology"/>
<keyword evidence="4" id="KW-1185">Reference proteome</keyword>
<dbReference type="GeneID" id="27706643"/>
<protein>
    <recommendedName>
        <fullName evidence="2">GST N-terminal domain-containing protein</fullName>
    </recommendedName>
</protein>
<dbReference type="InterPro" id="IPR036249">
    <property type="entry name" value="Thioredoxin-like_sf"/>
</dbReference>
<organism evidence="3 4">
    <name type="scientific">Fonsecaea multimorphosa CBS 102226</name>
    <dbReference type="NCBI Taxonomy" id="1442371"/>
    <lineage>
        <taxon>Eukaryota</taxon>
        <taxon>Fungi</taxon>
        <taxon>Dikarya</taxon>
        <taxon>Ascomycota</taxon>
        <taxon>Pezizomycotina</taxon>
        <taxon>Eurotiomycetes</taxon>
        <taxon>Chaetothyriomycetidae</taxon>
        <taxon>Chaetothyriales</taxon>
        <taxon>Herpotrichiellaceae</taxon>
        <taxon>Fonsecaea</taxon>
    </lineage>
</organism>
<sequence length="264" mass="29760">MAQDGSSDPKSYVLYYNPFSICSLMVLHTIETRGSAKDSASEMAIVPEVIDIFHEGQLSEHYLCDINPEGQVPVLYSPALLKKPIADSLEITEYMAERYPSLIPKEHEQLIRRLLVDLHALNFFSLSFPGRPTVAAGMKAAVVRRLQMPGISERYREALKFKLTVLDRDKIGGIVPEVVQDMVTRAKNFLAEVESMVPDAPCIWLFGDAPTAFDAHLVVFLARMKDVKRDNLFPPKVARFAERAFETPAWKAVIQDRKTMVGEY</sequence>
<dbReference type="Gene3D" id="1.20.1050.10">
    <property type="match status" value="1"/>
</dbReference>
<name>A0A0D2L540_9EURO</name>
<dbReference type="AlphaFoldDB" id="A0A0D2L540"/>
<dbReference type="InterPro" id="IPR004045">
    <property type="entry name" value="Glutathione_S-Trfase_N"/>
</dbReference>
<dbReference type="Gene3D" id="3.40.30.10">
    <property type="entry name" value="Glutaredoxin"/>
    <property type="match status" value="1"/>
</dbReference>
<dbReference type="InterPro" id="IPR036282">
    <property type="entry name" value="Glutathione-S-Trfase_C_sf"/>
</dbReference>
<evidence type="ECO:0000256" key="1">
    <source>
        <dbReference type="ARBA" id="ARBA00007409"/>
    </source>
</evidence>
<feature type="domain" description="GST N-terminal" evidence="2">
    <location>
        <begin position="10"/>
        <end position="103"/>
    </location>
</feature>
<dbReference type="RefSeq" id="XP_016638326.1">
    <property type="nucleotide sequence ID" value="XM_016771416.1"/>
</dbReference>
<dbReference type="EMBL" id="KN848062">
    <property type="protein sequence ID" value="KIY04204.1"/>
    <property type="molecule type" value="Genomic_DNA"/>
</dbReference>
<dbReference type="PROSITE" id="PS50404">
    <property type="entry name" value="GST_NTER"/>
    <property type="match status" value="1"/>
</dbReference>
<evidence type="ECO:0000313" key="3">
    <source>
        <dbReference type="EMBL" id="KIY04204.1"/>
    </source>
</evidence>
<gene>
    <name evidence="3" type="ORF">Z520_00897</name>
</gene>
<dbReference type="OrthoDB" id="412788at2759"/>
<evidence type="ECO:0000259" key="2">
    <source>
        <dbReference type="PROSITE" id="PS50404"/>
    </source>
</evidence>
<dbReference type="PANTHER" id="PTHR44051:SF8">
    <property type="entry name" value="GLUTATHIONE S-TRANSFERASE GSTA"/>
    <property type="match status" value="1"/>
</dbReference>
<dbReference type="Proteomes" id="UP000053411">
    <property type="component" value="Unassembled WGS sequence"/>
</dbReference>
<dbReference type="VEuPathDB" id="FungiDB:Z520_00897"/>
<accession>A0A0D2L540</accession>